<dbReference type="PANTHER" id="PTHR30483:SF6">
    <property type="entry name" value="PERIPLASMIC BINDING PROTEIN OF ABC TRANSPORTER FOR NATURAL AMINO ACIDS"/>
    <property type="match status" value="1"/>
</dbReference>
<organism evidence="7 8">
    <name type="scientific">Dechloromonas denitrificans</name>
    <dbReference type="NCBI Taxonomy" id="281362"/>
    <lineage>
        <taxon>Bacteria</taxon>
        <taxon>Pseudomonadati</taxon>
        <taxon>Pseudomonadota</taxon>
        <taxon>Betaproteobacteria</taxon>
        <taxon>Rhodocyclales</taxon>
        <taxon>Azonexaceae</taxon>
        <taxon>Dechloromonas</taxon>
    </lineage>
</organism>
<dbReference type="GO" id="GO:0006865">
    <property type="term" value="P:amino acid transport"/>
    <property type="evidence" value="ECO:0007669"/>
    <property type="project" value="UniProtKB-KW"/>
</dbReference>
<dbReference type="Pfam" id="PF13458">
    <property type="entry name" value="Peripla_BP_6"/>
    <property type="match status" value="1"/>
</dbReference>
<evidence type="ECO:0000259" key="6">
    <source>
        <dbReference type="Pfam" id="PF13458"/>
    </source>
</evidence>
<evidence type="ECO:0000256" key="4">
    <source>
        <dbReference type="ARBA" id="ARBA00022970"/>
    </source>
</evidence>
<dbReference type="SUPFAM" id="SSF53822">
    <property type="entry name" value="Periplasmic binding protein-like I"/>
    <property type="match status" value="1"/>
</dbReference>
<keyword evidence="2" id="KW-0813">Transport</keyword>
<dbReference type="InterPro" id="IPR028081">
    <property type="entry name" value="Leu-bd"/>
</dbReference>
<evidence type="ECO:0000256" key="1">
    <source>
        <dbReference type="ARBA" id="ARBA00010062"/>
    </source>
</evidence>
<keyword evidence="3 5" id="KW-0732">Signal</keyword>
<dbReference type="PANTHER" id="PTHR30483">
    <property type="entry name" value="LEUCINE-SPECIFIC-BINDING PROTEIN"/>
    <property type="match status" value="1"/>
</dbReference>
<gene>
    <name evidence="7" type="ORF">AT959_01120</name>
</gene>
<comment type="caution">
    <text evidence="7">The sequence shown here is derived from an EMBL/GenBank/DDBJ whole genome shotgun (WGS) entry which is preliminary data.</text>
</comment>
<keyword evidence="8" id="KW-1185">Reference proteome</keyword>
<dbReference type="CDD" id="cd06335">
    <property type="entry name" value="PBP1_ABC_ligand_binding-like"/>
    <property type="match status" value="1"/>
</dbReference>
<dbReference type="AlphaFoldDB" id="A0A133XN22"/>
<evidence type="ECO:0000256" key="5">
    <source>
        <dbReference type="SAM" id="SignalP"/>
    </source>
</evidence>
<protein>
    <submittedName>
        <fullName evidence="7">Amino acid ABC transporter substrate-binding protein</fullName>
    </submittedName>
</protein>
<proteinExistence type="inferred from homology"/>
<dbReference type="STRING" id="281362.AT959_01120"/>
<evidence type="ECO:0000313" key="8">
    <source>
        <dbReference type="Proteomes" id="UP000070186"/>
    </source>
</evidence>
<name>A0A133XN22_9RHOO</name>
<dbReference type="InterPro" id="IPR000709">
    <property type="entry name" value="Leu_Ile_Val-bd"/>
</dbReference>
<feature type="chain" id="PRO_5007459891" evidence="5">
    <location>
        <begin position="23"/>
        <end position="400"/>
    </location>
</feature>
<reference evidence="7 8" key="1">
    <citation type="submission" date="2015-12" db="EMBL/GenBank/DDBJ databases">
        <title>Nitrous oxide reduction kinetics distinguish bacteria harboring typical versus atypical NosZ.</title>
        <authorList>
            <person name="Yoon S."/>
            <person name="Nissen S."/>
            <person name="Park D."/>
            <person name="Sanford R.A."/>
            <person name="Loeffler F.E."/>
        </authorList>
    </citation>
    <scope>NUCLEOTIDE SEQUENCE [LARGE SCALE GENOMIC DNA]</scope>
    <source>
        <strain evidence="7 8">ATCC BAA-841</strain>
    </source>
</reference>
<evidence type="ECO:0000313" key="7">
    <source>
        <dbReference type="EMBL" id="KXB32332.1"/>
    </source>
</evidence>
<feature type="domain" description="Leucine-binding protein" evidence="6">
    <location>
        <begin position="24"/>
        <end position="372"/>
    </location>
</feature>
<dbReference type="InterPro" id="IPR051010">
    <property type="entry name" value="BCAA_transport"/>
</dbReference>
<dbReference type="RefSeq" id="WP_066879683.1">
    <property type="nucleotide sequence ID" value="NZ_LODL01000005.1"/>
</dbReference>
<accession>A0A133XN22</accession>
<dbReference type="Proteomes" id="UP000070186">
    <property type="component" value="Unassembled WGS sequence"/>
</dbReference>
<keyword evidence="4" id="KW-0029">Amino-acid transport</keyword>
<sequence>MFIIRHLALGLLGALTLGAASAEPIRIAVTGPFTGSSAPMGLSMLAGVRIAAEEINLGGGIFGRRIELVERDDKADPETGKKVVQEVIEKEKVVAGLGFINTGVAMAAQRLYQDARIPVINNVATGARIVGQFKAPEFPESYLFRNSASDAIQSAMIVRDATERRHFSKLAIFHDTTAYGEQGREQLLEQLAQRNLKPVAIESFKLGTTDLSAALKRAKEAGAEAILTYAIGPELASIANGRAKLGWNVPMIGSWPLSLPNFIEAAGKNAEGARMPQTFIEEANNSRRTGFIVAYHQANQTKRIPSAVSAAQGYDSVYLLIGAMIQAGGTDGAKIRQALENLNKPVYGVITTYDHPFSAGDHEALSENMVVMGEVKNGRIAYAYADDERRSLLIQKKPKK</sequence>
<dbReference type="PRINTS" id="PR00337">
    <property type="entry name" value="LEUILEVALBP"/>
</dbReference>
<dbReference type="EMBL" id="LODL01000005">
    <property type="protein sequence ID" value="KXB32332.1"/>
    <property type="molecule type" value="Genomic_DNA"/>
</dbReference>
<evidence type="ECO:0000256" key="2">
    <source>
        <dbReference type="ARBA" id="ARBA00022448"/>
    </source>
</evidence>
<dbReference type="InterPro" id="IPR028082">
    <property type="entry name" value="Peripla_BP_I"/>
</dbReference>
<feature type="signal peptide" evidence="5">
    <location>
        <begin position="1"/>
        <end position="22"/>
    </location>
</feature>
<comment type="similarity">
    <text evidence="1">Belongs to the leucine-binding protein family.</text>
</comment>
<evidence type="ECO:0000256" key="3">
    <source>
        <dbReference type="ARBA" id="ARBA00022729"/>
    </source>
</evidence>
<dbReference type="Gene3D" id="3.40.50.2300">
    <property type="match status" value="2"/>
</dbReference>